<accession>A0ABV5U8U1</accession>
<dbReference type="Proteomes" id="UP001589535">
    <property type="component" value="Unassembled WGS sequence"/>
</dbReference>
<evidence type="ECO:0000313" key="3">
    <source>
        <dbReference type="Proteomes" id="UP001589535"/>
    </source>
</evidence>
<name>A0ABV5U8U1_9PSEU</name>
<gene>
    <name evidence="2" type="ORF">ACFFTO_26230</name>
</gene>
<protein>
    <submittedName>
        <fullName evidence="2">Uncharacterized protein</fullName>
    </submittedName>
</protein>
<evidence type="ECO:0000256" key="1">
    <source>
        <dbReference type="SAM" id="MobiDB-lite"/>
    </source>
</evidence>
<evidence type="ECO:0000313" key="2">
    <source>
        <dbReference type="EMBL" id="MFB9687692.1"/>
    </source>
</evidence>
<dbReference type="EMBL" id="JBHMBK010000021">
    <property type="protein sequence ID" value="MFB9687692.1"/>
    <property type="molecule type" value="Genomic_DNA"/>
</dbReference>
<sequence>MTKSEHELHVKVIPDLSEVDKIVQKPSIGRIVHYTLSEGDVALINERTPRAVDGKLMRNSVEAGEVYPAVIIRVWSADSGCANLRVLLDGHADYWATSRVWDDPDVERTPRYSPDPNHEGPGYAGGTWHWPARA</sequence>
<keyword evidence="3" id="KW-1185">Reference proteome</keyword>
<reference evidence="2 3" key="1">
    <citation type="submission" date="2024-09" db="EMBL/GenBank/DDBJ databases">
        <authorList>
            <person name="Sun Q."/>
            <person name="Mori K."/>
        </authorList>
    </citation>
    <scope>NUCLEOTIDE SEQUENCE [LARGE SCALE GENOMIC DNA]</scope>
    <source>
        <strain evidence="2 3">JCM 13852</strain>
    </source>
</reference>
<organism evidence="2 3">
    <name type="scientific">Amycolatopsis plumensis</name>
    <dbReference type="NCBI Taxonomy" id="236508"/>
    <lineage>
        <taxon>Bacteria</taxon>
        <taxon>Bacillati</taxon>
        <taxon>Actinomycetota</taxon>
        <taxon>Actinomycetes</taxon>
        <taxon>Pseudonocardiales</taxon>
        <taxon>Pseudonocardiaceae</taxon>
        <taxon>Amycolatopsis</taxon>
    </lineage>
</organism>
<feature type="region of interest" description="Disordered" evidence="1">
    <location>
        <begin position="105"/>
        <end position="126"/>
    </location>
</feature>
<proteinExistence type="predicted"/>
<dbReference type="RefSeq" id="WP_378198476.1">
    <property type="nucleotide sequence ID" value="NZ_JBHMBK010000021.1"/>
</dbReference>
<comment type="caution">
    <text evidence="2">The sequence shown here is derived from an EMBL/GenBank/DDBJ whole genome shotgun (WGS) entry which is preliminary data.</text>
</comment>